<evidence type="ECO:0000313" key="2">
    <source>
        <dbReference type="EMBL" id="MFC7703444.1"/>
    </source>
</evidence>
<evidence type="ECO:0000256" key="1">
    <source>
        <dbReference type="SAM" id="SignalP"/>
    </source>
</evidence>
<keyword evidence="1" id="KW-0732">Signal</keyword>
<evidence type="ECO:0008006" key="4">
    <source>
        <dbReference type="Google" id="ProtNLM"/>
    </source>
</evidence>
<feature type="signal peptide" evidence="1">
    <location>
        <begin position="1"/>
        <end position="20"/>
    </location>
</feature>
<dbReference type="Proteomes" id="UP001596516">
    <property type="component" value="Unassembled WGS sequence"/>
</dbReference>
<comment type="caution">
    <text evidence="2">The sequence shown here is derived from an EMBL/GenBank/DDBJ whole genome shotgun (WGS) entry which is preliminary data.</text>
</comment>
<protein>
    <recommendedName>
        <fullName evidence="4">Lipoprotein</fullName>
    </recommendedName>
</protein>
<gene>
    <name evidence="2" type="ORF">ACFQXB_04455</name>
</gene>
<accession>A0ABW2UFK9</accession>
<reference evidence="3" key="1">
    <citation type="journal article" date="2019" name="Int. J. Syst. Evol. Microbiol.">
        <title>The Global Catalogue of Microorganisms (GCM) 10K type strain sequencing project: providing services to taxonomists for standard genome sequencing and annotation.</title>
        <authorList>
            <consortium name="The Broad Institute Genomics Platform"/>
            <consortium name="The Broad Institute Genome Sequencing Center for Infectious Disease"/>
            <person name="Wu L."/>
            <person name="Ma J."/>
        </authorList>
    </citation>
    <scope>NUCLEOTIDE SEQUENCE [LARGE SCALE GENOMIC DNA]</scope>
    <source>
        <strain evidence="3">CGMCC 1.12750</strain>
    </source>
</reference>
<dbReference type="EMBL" id="JBHTFQ010000002">
    <property type="protein sequence ID" value="MFC7703444.1"/>
    <property type="molecule type" value="Genomic_DNA"/>
</dbReference>
<evidence type="ECO:0000313" key="3">
    <source>
        <dbReference type="Proteomes" id="UP001596516"/>
    </source>
</evidence>
<keyword evidence="3" id="KW-1185">Reference proteome</keyword>
<dbReference type="PROSITE" id="PS51257">
    <property type="entry name" value="PROKAR_LIPOPROTEIN"/>
    <property type="match status" value="1"/>
</dbReference>
<proteinExistence type="predicted"/>
<feature type="chain" id="PRO_5046557883" description="Lipoprotein" evidence="1">
    <location>
        <begin position="21"/>
        <end position="92"/>
    </location>
</feature>
<dbReference type="RefSeq" id="WP_377399749.1">
    <property type="nucleotide sequence ID" value="NZ_JBHTFQ010000002.1"/>
</dbReference>
<name>A0ABW2UFK9_9RHOB</name>
<organism evidence="2 3">
    <name type="scientific">Plastorhodobacter daqingensis</name>
    <dbReference type="NCBI Taxonomy" id="1387281"/>
    <lineage>
        <taxon>Bacteria</taxon>
        <taxon>Pseudomonadati</taxon>
        <taxon>Pseudomonadota</taxon>
        <taxon>Alphaproteobacteria</taxon>
        <taxon>Rhodobacterales</taxon>
        <taxon>Paracoccaceae</taxon>
        <taxon>Plastorhodobacter</taxon>
    </lineage>
</organism>
<sequence length="92" mass="9589">MRIVTLFVALAALAACQAPAPQPQFTGTPRERLIAAVEAAGCTISPSNSARIQQSSGLNEAQIRALAPELVQAGLVRVSGADSIQLMTENCR</sequence>